<reference evidence="2 3" key="1">
    <citation type="journal article" date="2018" name="PLoS ONE">
        <title>The draft genome of Kipferlia bialata reveals reductive genome evolution in fornicate parasites.</title>
        <authorList>
            <person name="Tanifuji G."/>
            <person name="Takabayashi S."/>
            <person name="Kume K."/>
            <person name="Takagi M."/>
            <person name="Nakayama T."/>
            <person name="Kamikawa R."/>
            <person name="Inagaki Y."/>
            <person name="Hashimoto T."/>
        </authorList>
    </citation>
    <scope>NUCLEOTIDE SEQUENCE [LARGE SCALE GENOMIC DNA]</scope>
    <source>
        <strain evidence="2">NY0173</strain>
    </source>
</reference>
<organism evidence="2 3">
    <name type="scientific">Kipferlia bialata</name>
    <dbReference type="NCBI Taxonomy" id="797122"/>
    <lineage>
        <taxon>Eukaryota</taxon>
        <taxon>Metamonada</taxon>
        <taxon>Carpediemonas-like organisms</taxon>
        <taxon>Kipferlia</taxon>
    </lineage>
</organism>
<gene>
    <name evidence="2" type="ORF">KIPB_006513</name>
</gene>
<keyword evidence="3" id="KW-1185">Reference proteome</keyword>
<proteinExistence type="predicted"/>
<dbReference type="InterPro" id="IPR016024">
    <property type="entry name" value="ARM-type_fold"/>
</dbReference>
<dbReference type="EMBL" id="BDIP01001683">
    <property type="protein sequence ID" value="GIQ84929.1"/>
    <property type="molecule type" value="Genomic_DNA"/>
</dbReference>
<dbReference type="Proteomes" id="UP000265618">
    <property type="component" value="Unassembled WGS sequence"/>
</dbReference>
<evidence type="ECO:0000256" key="1">
    <source>
        <dbReference type="SAM" id="MobiDB-lite"/>
    </source>
</evidence>
<comment type="caution">
    <text evidence="2">The sequence shown here is derived from an EMBL/GenBank/DDBJ whole genome shotgun (WGS) entry which is preliminary data.</text>
</comment>
<evidence type="ECO:0000313" key="2">
    <source>
        <dbReference type="EMBL" id="GIQ84929.1"/>
    </source>
</evidence>
<feature type="non-terminal residue" evidence="2">
    <location>
        <position position="1"/>
    </location>
</feature>
<dbReference type="AlphaFoldDB" id="A0A9K3GI79"/>
<name>A0A9K3GI79_9EUKA</name>
<evidence type="ECO:0000313" key="3">
    <source>
        <dbReference type="Proteomes" id="UP000265618"/>
    </source>
</evidence>
<dbReference type="SUPFAM" id="SSF48371">
    <property type="entry name" value="ARM repeat"/>
    <property type="match status" value="1"/>
</dbReference>
<protein>
    <submittedName>
        <fullName evidence="2">Uncharacterized protein</fullName>
    </submittedName>
</protein>
<feature type="region of interest" description="Disordered" evidence="1">
    <location>
        <begin position="127"/>
        <end position="149"/>
    </location>
</feature>
<sequence>PMSATASQRDMSANVTKGVNALQLCGCILEYLPAEALTDEAVSQLYSLITVRVDSAQRIQSQTGLSALSASVMPRTASLSRMVQSLSTDTTFTGTALTAFARVGLVSLERASEIAPVISLLAANASSTNDTPAERDGSSGSMQSMQSMQSVRVPRLGSQPLSAYMSQRVSQVRDNNQTAPQVRVVIENNAVIGLGLLLEKYPSALYCYVPSICRALFSPLPLIRRQTLGLVARLTVSGALRLSRALLLLTLPICGDKDKEVRTFAQHVVFKTMLRDRAEQLALITLLPSLHALNGSGEQDPDPAAEVVGEFNLLPSETDRIRQWMKVASSNQRRECYRSLLQSMCKTNKLQSLGNIGQAIIKPAAVHKHFDRAVLKDTLKLLGDGFTGAGDDNGDEQKLDKVVASLVDRYAVGNTIPTLMKLYEVLGPDPLQDDCGKCLTQIVNRLGDKEKDSLKLDNPKLFDAISLIMEGQAALGVDE</sequence>
<accession>A0A9K3GI79</accession>
<feature type="compositionally biased region" description="Low complexity" evidence="1">
    <location>
        <begin position="138"/>
        <end position="149"/>
    </location>
</feature>